<evidence type="ECO:0000313" key="3">
    <source>
        <dbReference type="Proteomes" id="UP000326924"/>
    </source>
</evidence>
<feature type="transmembrane region" description="Helical" evidence="1">
    <location>
        <begin position="130"/>
        <end position="149"/>
    </location>
</feature>
<dbReference type="InParanoid" id="A0A5J5EID9"/>
<evidence type="ECO:0000256" key="1">
    <source>
        <dbReference type="SAM" id="Phobius"/>
    </source>
</evidence>
<gene>
    <name evidence="2" type="ORF">FN846DRAFT_894378</name>
</gene>
<dbReference type="EMBL" id="VXIS01000282">
    <property type="protein sequence ID" value="KAA8895200.1"/>
    <property type="molecule type" value="Genomic_DNA"/>
</dbReference>
<comment type="caution">
    <text evidence="2">The sequence shown here is derived from an EMBL/GenBank/DDBJ whole genome shotgun (WGS) entry which is preliminary data.</text>
</comment>
<reference evidence="2 3" key="1">
    <citation type="submission" date="2019-09" db="EMBL/GenBank/DDBJ databases">
        <title>Draft genome of the ectomycorrhizal ascomycete Sphaerosporella brunnea.</title>
        <authorList>
            <consortium name="DOE Joint Genome Institute"/>
            <person name="Benucci G.M."/>
            <person name="Marozzi G."/>
            <person name="Antonielli L."/>
            <person name="Sanchez S."/>
            <person name="Marco P."/>
            <person name="Wang X."/>
            <person name="Falini L.B."/>
            <person name="Barry K."/>
            <person name="Haridas S."/>
            <person name="Lipzen A."/>
            <person name="Labutti K."/>
            <person name="Grigoriev I.V."/>
            <person name="Murat C."/>
            <person name="Martin F."/>
            <person name="Albertini E."/>
            <person name="Donnini D."/>
            <person name="Bonito G."/>
        </authorList>
    </citation>
    <scope>NUCLEOTIDE SEQUENCE [LARGE SCALE GENOMIC DNA]</scope>
    <source>
        <strain evidence="2 3">Sb_GMNB300</strain>
    </source>
</reference>
<organism evidence="2 3">
    <name type="scientific">Sphaerosporella brunnea</name>
    <dbReference type="NCBI Taxonomy" id="1250544"/>
    <lineage>
        <taxon>Eukaryota</taxon>
        <taxon>Fungi</taxon>
        <taxon>Dikarya</taxon>
        <taxon>Ascomycota</taxon>
        <taxon>Pezizomycotina</taxon>
        <taxon>Pezizomycetes</taxon>
        <taxon>Pezizales</taxon>
        <taxon>Pyronemataceae</taxon>
        <taxon>Sphaerosporella</taxon>
    </lineage>
</organism>
<evidence type="ECO:0000313" key="2">
    <source>
        <dbReference type="EMBL" id="KAA8895200.1"/>
    </source>
</evidence>
<sequence length="242" mass="26836">MSKGFVARAEAGDIDVLEAAMRGNQLRNRIILAISTTSPARTFGMSFDSLANEQQKKKVRAVVSMFCIEDADDLWSVLSKDSRSFSADQSKNQFIGSCDCAWQKRRLGCEYSIQLLPYPPRYSRRIRHTALAEVGLAATGAYIGGYLAHLAGLEWRSRPTYLIILQSVAQIAFELGVGWFVPQMPPRVMESGRIVAKMFGRGRWLLVAASAKIVLNRLFQMSPVGTLLRLISEGCGWDGGRL</sequence>
<proteinExistence type="predicted"/>
<keyword evidence="3" id="KW-1185">Reference proteome</keyword>
<name>A0A5J5EID9_9PEZI</name>
<accession>A0A5J5EID9</accession>
<keyword evidence="1" id="KW-0472">Membrane</keyword>
<keyword evidence="1" id="KW-0812">Transmembrane</keyword>
<dbReference type="AlphaFoldDB" id="A0A5J5EID9"/>
<keyword evidence="1" id="KW-1133">Transmembrane helix</keyword>
<dbReference type="Proteomes" id="UP000326924">
    <property type="component" value="Unassembled WGS sequence"/>
</dbReference>
<feature type="transmembrane region" description="Helical" evidence="1">
    <location>
        <begin position="161"/>
        <end position="181"/>
    </location>
</feature>
<protein>
    <submittedName>
        <fullName evidence="2">Uncharacterized protein</fullName>
    </submittedName>
</protein>